<evidence type="ECO:0000313" key="3">
    <source>
        <dbReference type="Proteomes" id="UP000006073"/>
    </source>
</evidence>
<dbReference type="eggNOG" id="COG0667">
    <property type="taxonomic scope" value="Bacteria"/>
</dbReference>
<name>S2DEY6_INDAL</name>
<protein>
    <submittedName>
        <fullName evidence="2">Oxidoreductase protein</fullName>
    </submittedName>
</protein>
<dbReference type="InterPro" id="IPR023210">
    <property type="entry name" value="NADP_OxRdtase_dom"/>
</dbReference>
<organism evidence="2 3">
    <name type="scientific">Indibacter alkaliphilus (strain CCUG 57479 / KCTC 22604 / LW1)</name>
    <dbReference type="NCBI Taxonomy" id="1189612"/>
    <lineage>
        <taxon>Bacteria</taxon>
        <taxon>Pseudomonadati</taxon>
        <taxon>Bacteroidota</taxon>
        <taxon>Cytophagia</taxon>
        <taxon>Cytophagales</taxon>
        <taxon>Cyclobacteriaceae</taxon>
    </lineage>
</organism>
<feature type="domain" description="NADP-dependent oxidoreductase" evidence="1">
    <location>
        <begin position="16"/>
        <end position="52"/>
    </location>
</feature>
<evidence type="ECO:0000313" key="2">
    <source>
        <dbReference type="EMBL" id="EOZ95550.1"/>
    </source>
</evidence>
<gene>
    <name evidence="2" type="ORF">A33Q_2912</name>
</gene>
<dbReference type="STRING" id="1189612.A33Q_2912"/>
<reference evidence="2 3" key="1">
    <citation type="journal article" date="2013" name="Genome Announc.">
        <title>Draft Genome Sequence of Indibacter alkaliphilus Strain LW1T, Isolated from Lonar Lake, a Haloalkaline Lake in the Buldana District of Maharashtra, India.</title>
        <authorList>
            <person name="Singh A."/>
            <person name="Kumar Jangir P."/>
            <person name="Sharma R."/>
            <person name="Singh A."/>
            <person name="Kumar Pinnaka A."/>
            <person name="Shivaji S."/>
        </authorList>
    </citation>
    <scope>NUCLEOTIDE SEQUENCE [LARGE SCALE GENOMIC DNA]</scope>
    <source>
        <strain evidence="3">CCUG 57479 / KCTC 22604 / LW1</strain>
    </source>
</reference>
<dbReference type="AlphaFoldDB" id="S2DEY6"/>
<keyword evidence="3" id="KW-1185">Reference proteome</keyword>
<evidence type="ECO:0000259" key="1">
    <source>
        <dbReference type="Pfam" id="PF00248"/>
    </source>
</evidence>
<comment type="caution">
    <text evidence="2">The sequence shown here is derived from an EMBL/GenBank/DDBJ whole genome shotgun (WGS) entry which is preliminary data.</text>
</comment>
<dbReference type="SUPFAM" id="SSF51430">
    <property type="entry name" value="NAD(P)-linked oxidoreductase"/>
    <property type="match status" value="1"/>
</dbReference>
<dbReference type="Pfam" id="PF00248">
    <property type="entry name" value="Aldo_ket_red"/>
    <property type="match status" value="1"/>
</dbReference>
<accession>S2DEY6</accession>
<proteinExistence type="predicted"/>
<dbReference type="InterPro" id="IPR036812">
    <property type="entry name" value="NAD(P)_OxRdtase_dom_sf"/>
</dbReference>
<dbReference type="Proteomes" id="UP000006073">
    <property type="component" value="Unassembled WGS sequence"/>
</dbReference>
<sequence length="68" mass="7504">MKYRKFGKTGWDVSEVALGTWQVGGGWGGSFDHKAASQIIHTALDSGVNFIDQQMSMMQGSVRQLLEK</sequence>
<dbReference type="Gene3D" id="3.20.20.100">
    <property type="entry name" value="NADP-dependent oxidoreductase domain"/>
    <property type="match status" value="1"/>
</dbReference>
<dbReference type="EMBL" id="ALWO02000037">
    <property type="protein sequence ID" value="EOZ95550.1"/>
    <property type="molecule type" value="Genomic_DNA"/>
</dbReference>